<keyword evidence="3" id="KW-1185">Reference proteome</keyword>
<dbReference type="InterPro" id="IPR010907">
    <property type="entry name" value="Ca-mediated_lectin"/>
</dbReference>
<feature type="domain" description="Calcium-mediated lectin" evidence="1">
    <location>
        <begin position="9"/>
        <end position="117"/>
    </location>
</feature>
<proteinExistence type="predicted"/>
<dbReference type="InterPro" id="IPR036684">
    <property type="entry name" value="Ca_lectin_sf"/>
</dbReference>
<organism evidence="2 3">
    <name type="scientific">Congregibacter brevis</name>
    <dbReference type="NCBI Taxonomy" id="3081201"/>
    <lineage>
        <taxon>Bacteria</taxon>
        <taxon>Pseudomonadati</taxon>
        <taxon>Pseudomonadota</taxon>
        <taxon>Gammaproteobacteria</taxon>
        <taxon>Cellvibrionales</taxon>
        <taxon>Halieaceae</taxon>
        <taxon>Congregibacter</taxon>
    </lineage>
</organism>
<dbReference type="Pfam" id="PF07472">
    <property type="entry name" value="PA-IIL"/>
    <property type="match status" value="1"/>
</dbReference>
<evidence type="ECO:0000259" key="1">
    <source>
        <dbReference type="Pfam" id="PF07472"/>
    </source>
</evidence>
<protein>
    <submittedName>
        <fullName evidence="2">Fucose-binding lectin II</fullName>
    </submittedName>
</protein>
<evidence type="ECO:0000313" key="3">
    <source>
        <dbReference type="Proteomes" id="UP001626549"/>
    </source>
</evidence>
<dbReference type="SUPFAM" id="SSF82026">
    <property type="entry name" value="Calcium-mediated lectin"/>
    <property type="match status" value="1"/>
</dbReference>
<name>A0ABZ0IHL2_9GAMM</name>
<dbReference type="Gene3D" id="2.60.120.400">
    <property type="entry name" value="Calcium-mediated lectin"/>
    <property type="match status" value="1"/>
</dbReference>
<reference evidence="2 3" key="1">
    <citation type="submission" date="2023-10" db="EMBL/GenBank/DDBJ databases">
        <title>Two novel species belonging to the OM43/NOR5 clade.</title>
        <authorList>
            <person name="Park M."/>
        </authorList>
    </citation>
    <scope>NUCLEOTIDE SEQUENCE [LARGE SCALE GENOMIC DNA]</scope>
    <source>
        <strain evidence="2 3">IMCC45268</strain>
    </source>
</reference>
<sequence>MATTVTIPIPPSVVLYLTANCHASWEQTLTYSTAETSNTFSGSGEGVAMTSDSQTLVAAHDRRGGGELHLAFSSSGNPNPLVNTPVRHVDGTIVQYTVTSEDDIDSDNNDTYAMFWWNEGTPNRPTKIE</sequence>
<accession>A0ABZ0IHL2</accession>
<dbReference type="Proteomes" id="UP001626549">
    <property type="component" value="Chromosome"/>
</dbReference>
<gene>
    <name evidence="2" type="ORF">R0137_06345</name>
</gene>
<dbReference type="EMBL" id="CP136865">
    <property type="protein sequence ID" value="WOJ98183.1"/>
    <property type="molecule type" value="Genomic_DNA"/>
</dbReference>
<evidence type="ECO:0000313" key="2">
    <source>
        <dbReference type="EMBL" id="WOJ98183.1"/>
    </source>
</evidence>
<dbReference type="RefSeq" id="WP_407329426.1">
    <property type="nucleotide sequence ID" value="NZ_CP136865.1"/>
</dbReference>